<dbReference type="AlphaFoldDB" id="M7AXR0"/>
<feature type="region of interest" description="Disordered" evidence="1">
    <location>
        <begin position="321"/>
        <end position="351"/>
    </location>
</feature>
<protein>
    <submittedName>
        <fullName evidence="2">Uncharacterized protein</fullName>
    </submittedName>
</protein>
<sequence>MDNRGSVLRSIVLPNHTCSRQRYWARSSDSVNQCSSIDFHEAMLIYTSYEYDPLLLNERRNDPNFTEGGGKTLTSVHFGSGPLITNGNLSQSPATSSSGNGKKQKATYIHLSQILGFSIAVRGSVTVYAIVSINVFIQRECLFLELFLQNESMAVLKLALVFGLRVLKEMIVYVLLYKYLCSMTGVYNGTWNPSPGLDPHFAIDPFLELAKTLGHIYTYSAAAVQLYQCSCVAVKTFNANGRELARRHKQTHLRERQKLLLAGEAGPLRCAHWHLRRCNYVAQEGWNSHAPEQPSMEPAQITAAVMTVLNTTHIIQQYMQNLQKQASRRRQHGEESDEDMDKDFSQSTGPGNVHILVVMGQVHSVER</sequence>
<evidence type="ECO:0000313" key="2">
    <source>
        <dbReference type="EMBL" id="EMP24573.1"/>
    </source>
</evidence>
<dbReference type="EMBL" id="KB600323">
    <property type="protein sequence ID" value="EMP24573.1"/>
    <property type="molecule type" value="Genomic_DNA"/>
</dbReference>
<keyword evidence="3" id="KW-1185">Reference proteome</keyword>
<gene>
    <name evidence="2" type="ORF">UY3_18362</name>
</gene>
<organism evidence="2 3">
    <name type="scientific">Chelonia mydas</name>
    <name type="common">Green sea-turtle</name>
    <name type="synonym">Chelonia agassizi</name>
    <dbReference type="NCBI Taxonomy" id="8469"/>
    <lineage>
        <taxon>Eukaryota</taxon>
        <taxon>Metazoa</taxon>
        <taxon>Chordata</taxon>
        <taxon>Craniata</taxon>
        <taxon>Vertebrata</taxon>
        <taxon>Euteleostomi</taxon>
        <taxon>Archelosauria</taxon>
        <taxon>Testudinata</taxon>
        <taxon>Testudines</taxon>
        <taxon>Cryptodira</taxon>
        <taxon>Durocryptodira</taxon>
        <taxon>Americhelydia</taxon>
        <taxon>Chelonioidea</taxon>
        <taxon>Cheloniidae</taxon>
        <taxon>Chelonia</taxon>
    </lineage>
</organism>
<reference evidence="3" key="1">
    <citation type="journal article" date="2013" name="Nat. Genet.">
        <title>The draft genomes of soft-shell turtle and green sea turtle yield insights into the development and evolution of the turtle-specific body plan.</title>
        <authorList>
            <person name="Wang Z."/>
            <person name="Pascual-Anaya J."/>
            <person name="Zadissa A."/>
            <person name="Li W."/>
            <person name="Niimura Y."/>
            <person name="Huang Z."/>
            <person name="Li C."/>
            <person name="White S."/>
            <person name="Xiong Z."/>
            <person name="Fang D."/>
            <person name="Wang B."/>
            <person name="Ming Y."/>
            <person name="Chen Y."/>
            <person name="Zheng Y."/>
            <person name="Kuraku S."/>
            <person name="Pignatelli M."/>
            <person name="Herrero J."/>
            <person name="Beal K."/>
            <person name="Nozawa M."/>
            <person name="Li Q."/>
            <person name="Wang J."/>
            <person name="Zhang H."/>
            <person name="Yu L."/>
            <person name="Shigenobu S."/>
            <person name="Wang J."/>
            <person name="Liu J."/>
            <person name="Flicek P."/>
            <person name="Searle S."/>
            <person name="Wang J."/>
            <person name="Kuratani S."/>
            <person name="Yin Y."/>
            <person name="Aken B."/>
            <person name="Zhang G."/>
            <person name="Irie N."/>
        </authorList>
    </citation>
    <scope>NUCLEOTIDE SEQUENCE [LARGE SCALE GENOMIC DNA]</scope>
</reference>
<evidence type="ECO:0000256" key="1">
    <source>
        <dbReference type="SAM" id="MobiDB-lite"/>
    </source>
</evidence>
<proteinExistence type="predicted"/>
<evidence type="ECO:0000313" key="3">
    <source>
        <dbReference type="Proteomes" id="UP000031443"/>
    </source>
</evidence>
<dbReference type="Proteomes" id="UP000031443">
    <property type="component" value="Unassembled WGS sequence"/>
</dbReference>
<name>M7AXR0_CHEMY</name>
<accession>M7AXR0</accession>